<feature type="compositionally biased region" description="Polar residues" evidence="4">
    <location>
        <begin position="306"/>
        <end position="320"/>
    </location>
</feature>
<feature type="region of interest" description="Disordered" evidence="4">
    <location>
        <begin position="377"/>
        <end position="399"/>
    </location>
</feature>
<dbReference type="Gene3D" id="2.60.120.920">
    <property type="match status" value="1"/>
</dbReference>
<dbReference type="InterPro" id="IPR037353">
    <property type="entry name" value="ASH2"/>
</dbReference>
<dbReference type="CDD" id="cd12872">
    <property type="entry name" value="SPRY_Ash2"/>
    <property type="match status" value="1"/>
</dbReference>
<proteinExistence type="inferred from homology"/>
<evidence type="ECO:0000313" key="6">
    <source>
        <dbReference type="EMBL" id="KAF8479067.1"/>
    </source>
</evidence>
<sequence>MLVQPEPREHSPPTNNGPPTKKRKHNPPSHNSAADSPAPSDPSPLSNPTATENVVLPAYLYDLSTRPRLTLSRAPAFIPIADDSPYHHTDQLAHNRLGFRYMPAGLASEGSTIPFRTIESAPQSYRVSWEDRSPFVKVTQDGLGLLGEKGFRSARCNAPVRQGQWYMEVAIEHGGGARASDLPGPPKGEGEGAHVRLGWARREAPLGGPCGLDGYSYGMRDKTGEKITLSRPRQYGHPFGSGDVVGLYISLPPLRPASKRDPHDPAQIKRERIAIEFKGQEYFESLEYNQSKEMFSLMDFSRKPTDGSSIPPTTKKSATVKNVPERGTRGASSASGQTQMRPLPTLPESKVAFFVNGQCQGVAFRELYDFRPLRTPADARKSQAKRRTTREGAREHKENHFDDGSLGYFPLISLFNGARVRLNPGPDFAFPPPPDIDAILASDNDPPLPDAGASDAPTASSTRTWRPLCERYAEFMEEQWALDKLEEEHARVEAAQRAVYVHAEAEKKTERDRKRAQANAKKRAKREEAGTASTPGAATATTTTSTGHLTPAVAHGGANTASTSTPQPEREQSTPFTDDISAHMSTRPLIDPAAAAALPSYLLNEFHAHVETDQTSTGPSTPGPQSGYGSEGRDGEGEDLELEQELEEDAPPDDLIDIYGDPAKLLQYRRAVAIRMEEEED</sequence>
<dbReference type="InterPro" id="IPR001870">
    <property type="entry name" value="B30.2/SPRY"/>
</dbReference>
<feature type="compositionally biased region" description="Low complexity" evidence="4">
    <location>
        <begin position="28"/>
        <end position="48"/>
    </location>
</feature>
<feature type="region of interest" description="Disordered" evidence="4">
    <location>
        <begin position="303"/>
        <end position="343"/>
    </location>
</feature>
<feature type="region of interest" description="Disordered" evidence="4">
    <location>
        <begin position="611"/>
        <end position="658"/>
    </location>
</feature>
<dbReference type="PANTHER" id="PTHR10598:SF0">
    <property type="entry name" value="SET1_ASH2 HISTONE METHYLTRANSFERASE COMPLEX SUBUNIT ASH2"/>
    <property type="match status" value="1"/>
</dbReference>
<feature type="compositionally biased region" description="Basic and acidic residues" evidence="4">
    <location>
        <begin position="389"/>
        <end position="399"/>
    </location>
</feature>
<dbReference type="OrthoDB" id="10266026at2759"/>
<feature type="region of interest" description="Disordered" evidence="4">
    <location>
        <begin position="505"/>
        <end position="576"/>
    </location>
</feature>
<dbReference type="AlphaFoldDB" id="A0A9P5MUC3"/>
<dbReference type="GO" id="GO:0000976">
    <property type="term" value="F:transcription cis-regulatory region binding"/>
    <property type="evidence" value="ECO:0007669"/>
    <property type="project" value="TreeGrafter"/>
</dbReference>
<reference evidence="6" key="2">
    <citation type="journal article" date="2020" name="Nat. Commun.">
        <title>Large-scale genome sequencing of mycorrhizal fungi provides insights into the early evolution of symbiotic traits.</title>
        <authorList>
            <person name="Miyauchi S."/>
            <person name="Kiss E."/>
            <person name="Kuo A."/>
            <person name="Drula E."/>
            <person name="Kohler A."/>
            <person name="Sanchez-Garcia M."/>
            <person name="Morin E."/>
            <person name="Andreopoulos B."/>
            <person name="Barry K.W."/>
            <person name="Bonito G."/>
            <person name="Buee M."/>
            <person name="Carver A."/>
            <person name="Chen C."/>
            <person name="Cichocki N."/>
            <person name="Clum A."/>
            <person name="Culley D."/>
            <person name="Crous P.W."/>
            <person name="Fauchery L."/>
            <person name="Girlanda M."/>
            <person name="Hayes R.D."/>
            <person name="Keri Z."/>
            <person name="LaButti K."/>
            <person name="Lipzen A."/>
            <person name="Lombard V."/>
            <person name="Magnuson J."/>
            <person name="Maillard F."/>
            <person name="Murat C."/>
            <person name="Nolan M."/>
            <person name="Ohm R.A."/>
            <person name="Pangilinan J."/>
            <person name="Pereira M.F."/>
            <person name="Perotto S."/>
            <person name="Peter M."/>
            <person name="Pfister S."/>
            <person name="Riley R."/>
            <person name="Sitrit Y."/>
            <person name="Stielow J.B."/>
            <person name="Szollosi G."/>
            <person name="Zifcakova L."/>
            <person name="Stursova M."/>
            <person name="Spatafora J.W."/>
            <person name="Tedersoo L."/>
            <person name="Vaario L.M."/>
            <person name="Yamada A."/>
            <person name="Yan M."/>
            <person name="Wang P."/>
            <person name="Xu J."/>
            <person name="Bruns T."/>
            <person name="Baldrian P."/>
            <person name="Vilgalys R."/>
            <person name="Dunand C."/>
            <person name="Henrissat B."/>
            <person name="Grigoriev I.V."/>
            <person name="Hibbett D."/>
            <person name="Nagy L.G."/>
            <person name="Martin F.M."/>
        </authorList>
    </citation>
    <scope>NUCLEOTIDE SEQUENCE</scope>
    <source>
        <strain evidence="6">Prilba</strain>
    </source>
</reference>
<name>A0A9P5MUC3_9AGAM</name>
<evidence type="ECO:0000313" key="7">
    <source>
        <dbReference type="Proteomes" id="UP000759537"/>
    </source>
</evidence>
<evidence type="ECO:0000256" key="4">
    <source>
        <dbReference type="SAM" id="MobiDB-lite"/>
    </source>
</evidence>
<gene>
    <name evidence="6" type="ORF">DFH94DRAFT_747412</name>
</gene>
<feature type="region of interest" description="Disordered" evidence="4">
    <location>
        <begin position="1"/>
        <end position="50"/>
    </location>
</feature>
<protein>
    <recommendedName>
        <fullName evidence="5">B30.2/SPRY domain-containing protein</fullName>
    </recommendedName>
</protein>
<feature type="compositionally biased region" description="Acidic residues" evidence="4">
    <location>
        <begin position="636"/>
        <end position="656"/>
    </location>
</feature>
<feature type="region of interest" description="Disordered" evidence="4">
    <location>
        <begin position="439"/>
        <end position="463"/>
    </location>
</feature>
<comment type="similarity">
    <text evidence="3">Belongs to the cclA family.</text>
</comment>
<evidence type="ECO:0000259" key="5">
    <source>
        <dbReference type="PROSITE" id="PS50188"/>
    </source>
</evidence>
<feature type="compositionally biased region" description="Basic and acidic residues" evidence="4">
    <location>
        <begin position="505"/>
        <end position="515"/>
    </location>
</feature>
<dbReference type="InterPro" id="IPR003877">
    <property type="entry name" value="SPRY_dom"/>
</dbReference>
<comment type="subcellular location">
    <subcellularLocation>
        <location evidence="1">Nucleus</location>
    </subcellularLocation>
</comment>
<dbReference type="SUPFAM" id="SSF49899">
    <property type="entry name" value="Concanavalin A-like lectins/glucanases"/>
    <property type="match status" value="1"/>
</dbReference>
<keyword evidence="2" id="KW-0539">Nucleus</keyword>
<dbReference type="InterPro" id="IPR043136">
    <property type="entry name" value="B30.2/SPRY_sf"/>
</dbReference>
<feature type="compositionally biased region" description="Polar residues" evidence="4">
    <location>
        <begin position="613"/>
        <end position="628"/>
    </location>
</feature>
<reference evidence="6" key="1">
    <citation type="submission" date="2019-10" db="EMBL/GenBank/DDBJ databases">
        <authorList>
            <consortium name="DOE Joint Genome Institute"/>
            <person name="Kuo A."/>
            <person name="Miyauchi S."/>
            <person name="Kiss E."/>
            <person name="Drula E."/>
            <person name="Kohler A."/>
            <person name="Sanchez-Garcia M."/>
            <person name="Andreopoulos B."/>
            <person name="Barry K.W."/>
            <person name="Bonito G."/>
            <person name="Buee M."/>
            <person name="Carver A."/>
            <person name="Chen C."/>
            <person name="Cichocki N."/>
            <person name="Clum A."/>
            <person name="Culley D."/>
            <person name="Crous P.W."/>
            <person name="Fauchery L."/>
            <person name="Girlanda M."/>
            <person name="Hayes R."/>
            <person name="Keri Z."/>
            <person name="LaButti K."/>
            <person name="Lipzen A."/>
            <person name="Lombard V."/>
            <person name="Magnuson J."/>
            <person name="Maillard F."/>
            <person name="Morin E."/>
            <person name="Murat C."/>
            <person name="Nolan M."/>
            <person name="Ohm R."/>
            <person name="Pangilinan J."/>
            <person name="Pereira M."/>
            <person name="Perotto S."/>
            <person name="Peter M."/>
            <person name="Riley R."/>
            <person name="Sitrit Y."/>
            <person name="Stielow B."/>
            <person name="Szollosi G."/>
            <person name="Zifcakova L."/>
            <person name="Stursova M."/>
            <person name="Spatafora J.W."/>
            <person name="Tedersoo L."/>
            <person name="Vaario L.-M."/>
            <person name="Yamada A."/>
            <person name="Yan M."/>
            <person name="Wang P."/>
            <person name="Xu J."/>
            <person name="Bruns T."/>
            <person name="Baldrian P."/>
            <person name="Vilgalys R."/>
            <person name="Henrissat B."/>
            <person name="Grigoriev I.V."/>
            <person name="Hibbett D."/>
            <person name="Nagy L.G."/>
            <person name="Martin F.M."/>
        </authorList>
    </citation>
    <scope>NUCLEOTIDE SEQUENCE</scope>
    <source>
        <strain evidence="6">Prilba</strain>
    </source>
</reference>
<comment type="caution">
    <text evidence="6">The sequence shown here is derived from an EMBL/GenBank/DDBJ whole genome shotgun (WGS) entry which is preliminary data.</text>
</comment>
<organism evidence="6 7">
    <name type="scientific">Russula ochroleuca</name>
    <dbReference type="NCBI Taxonomy" id="152965"/>
    <lineage>
        <taxon>Eukaryota</taxon>
        <taxon>Fungi</taxon>
        <taxon>Dikarya</taxon>
        <taxon>Basidiomycota</taxon>
        <taxon>Agaricomycotina</taxon>
        <taxon>Agaricomycetes</taxon>
        <taxon>Russulales</taxon>
        <taxon>Russulaceae</taxon>
        <taxon>Russula</taxon>
    </lineage>
</organism>
<keyword evidence="7" id="KW-1185">Reference proteome</keyword>
<dbReference type="SMART" id="SM00449">
    <property type="entry name" value="SPRY"/>
    <property type="match status" value="1"/>
</dbReference>
<feature type="compositionally biased region" description="Basic and acidic residues" evidence="4">
    <location>
        <begin position="1"/>
        <end position="11"/>
    </location>
</feature>
<feature type="domain" description="B30.2/SPRY" evidence="5">
    <location>
        <begin position="105"/>
        <end position="305"/>
    </location>
</feature>
<evidence type="ECO:0000256" key="1">
    <source>
        <dbReference type="ARBA" id="ARBA00004123"/>
    </source>
</evidence>
<evidence type="ECO:0000256" key="2">
    <source>
        <dbReference type="ARBA" id="ARBA00023242"/>
    </source>
</evidence>
<feature type="compositionally biased region" description="Low complexity" evidence="4">
    <location>
        <begin position="530"/>
        <end position="552"/>
    </location>
</feature>
<dbReference type="Proteomes" id="UP000759537">
    <property type="component" value="Unassembled WGS sequence"/>
</dbReference>
<dbReference type="GO" id="GO:0048188">
    <property type="term" value="C:Set1C/COMPASS complex"/>
    <property type="evidence" value="ECO:0007669"/>
    <property type="project" value="InterPro"/>
</dbReference>
<evidence type="ECO:0000256" key="3">
    <source>
        <dbReference type="ARBA" id="ARBA00038149"/>
    </source>
</evidence>
<dbReference type="PROSITE" id="PS50188">
    <property type="entry name" value="B302_SPRY"/>
    <property type="match status" value="1"/>
</dbReference>
<feature type="compositionally biased region" description="Polar residues" evidence="4">
    <location>
        <begin position="330"/>
        <end position="340"/>
    </location>
</feature>
<dbReference type="Pfam" id="PF00622">
    <property type="entry name" value="SPRY"/>
    <property type="match status" value="1"/>
</dbReference>
<dbReference type="InterPro" id="IPR013320">
    <property type="entry name" value="ConA-like_dom_sf"/>
</dbReference>
<dbReference type="EMBL" id="WHVB01000010">
    <property type="protein sequence ID" value="KAF8479067.1"/>
    <property type="molecule type" value="Genomic_DNA"/>
</dbReference>
<dbReference type="PANTHER" id="PTHR10598">
    <property type="entry name" value="SET1/ASH2 HISTONE METHYLTRANSFERASE COMPLEX SUBUNIT ASH2"/>
    <property type="match status" value="1"/>
</dbReference>
<accession>A0A9P5MUC3</accession>